<organism evidence="2 3">
    <name type="scientific">Mycobacterium avium (strain 104)</name>
    <dbReference type="NCBI Taxonomy" id="243243"/>
    <lineage>
        <taxon>Bacteria</taxon>
        <taxon>Bacillati</taxon>
        <taxon>Actinomycetota</taxon>
        <taxon>Actinomycetes</taxon>
        <taxon>Mycobacteriales</taxon>
        <taxon>Mycobacteriaceae</taxon>
        <taxon>Mycobacterium</taxon>
        <taxon>Mycobacterium avium complex (MAC)</taxon>
    </lineage>
</organism>
<dbReference type="Pfam" id="PF01796">
    <property type="entry name" value="OB_ChsH2_C"/>
    <property type="match status" value="1"/>
</dbReference>
<dbReference type="HOGENOM" id="CLU_144707_1_0_11"/>
<dbReference type="Proteomes" id="UP000001574">
    <property type="component" value="Chromosome"/>
</dbReference>
<dbReference type="InterPro" id="IPR012340">
    <property type="entry name" value="NA-bd_OB-fold"/>
</dbReference>
<dbReference type="AlphaFoldDB" id="A0A0H3A1N6"/>
<proteinExistence type="predicted"/>
<dbReference type="SUPFAM" id="SSF50249">
    <property type="entry name" value="Nucleic acid-binding proteins"/>
    <property type="match status" value="1"/>
</dbReference>
<reference evidence="2 3" key="1">
    <citation type="submission" date="2006-10" db="EMBL/GenBank/DDBJ databases">
        <authorList>
            <person name="Fleischmann R.D."/>
            <person name="Dodson R.J."/>
            <person name="Haft D.H."/>
            <person name="Merkel J.S."/>
            <person name="Nelson W.C."/>
            <person name="Fraser C.M."/>
        </authorList>
    </citation>
    <scope>NUCLEOTIDE SEQUENCE [LARGE SCALE GENOMIC DNA]</scope>
    <source>
        <strain evidence="2 3">104</strain>
    </source>
</reference>
<dbReference type="InterPro" id="IPR002878">
    <property type="entry name" value="ChsH2_C"/>
</dbReference>
<evidence type="ECO:0000259" key="1">
    <source>
        <dbReference type="Pfam" id="PF01796"/>
    </source>
</evidence>
<gene>
    <name evidence="2" type="ordered locus">MAV_1862</name>
</gene>
<evidence type="ECO:0000313" key="2">
    <source>
        <dbReference type="EMBL" id="ABK67946.1"/>
    </source>
</evidence>
<dbReference type="EMBL" id="CP000479">
    <property type="protein sequence ID" value="ABK67946.1"/>
    <property type="molecule type" value="Genomic_DNA"/>
</dbReference>
<accession>A0A0H3A1N6</accession>
<dbReference type="RefSeq" id="WP_011724398.1">
    <property type="nucleotide sequence ID" value="NC_008595.1"/>
</dbReference>
<protein>
    <recommendedName>
        <fullName evidence="1">ChsH2 C-terminal OB-fold domain-containing protein</fullName>
    </recommendedName>
</protein>
<feature type="domain" description="ChsH2 C-terminal OB-fold" evidence="1">
    <location>
        <begin position="54"/>
        <end position="118"/>
    </location>
</feature>
<evidence type="ECO:0000313" key="3">
    <source>
        <dbReference type="Proteomes" id="UP000001574"/>
    </source>
</evidence>
<sequence>MTNLIADGLFRIDGDRAVLLGSRRRSTGVVKFPAERPELFDGSPDTQEDIEPIELSTEGTLYTFTTQEFAPPLPYKGSRDPKIFRPYIVGFIELAEGVLVESLIIDAAAAELQIGQRMVSATTTLETEAGESFLTFAFRPA</sequence>
<dbReference type="KEGG" id="mav:MAV_1862"/>
<name>A0A0H3A1N6_MYCA1</name>